<dbReference type="AlphaFoldDB" id="A0A412H062"/>
<keyword evidence="4 8" id="KW-0732">Signal</keyword>
<feature type="active site" evidence="7">
    <location>
        <position position="358"/>
    </location>
</feature>
<evidence type="ECO:0000259" key="11">
    <source>
        <dbReference type="Pfam" id="PF08124"/>
    </source>
</evidence>
<comment type="subunit">
    <text evidence="3">Monomer.</text>
</comment>
<comment type="cofactor">
    <cofactor evidence="1">
        <name>Ca(2+)</name>
        <dbReference type="ChEBI" id="CHEBI:29108"/>
    </cofactor>
</comment>
<evidence type="ECO:0000256" key="5">
    <source>
        <dbReference type="ARBA" id="ARBA00022837"/>
    </source>
</evidence>
<dbReference type="InterPro" id="IPR013783">
    <property type="entry name" value="Ig-like_fold"/>
</dbReference>
<keyword evidence="5" id="KW-0106">Calcium</keyword>
<feature type="domain" description="Polysaccharide lyase family 8 central" evidence="9">
    <location>
        <begin position="463"/>
        <end position="709"/>
    </location>
</feature>
<evidence type="ECO:0000256" key="3">
    <source>
        <dbReference type="ARBA" id="ARBA00011245"/>
    </source>
</evidence>
<dbReference type="Gene3D" id="2.60.220.10">
    <property type="entry name" value="Polysaccharide lyase family 8-like, C-terminal"/>
    <property type="match status" value="1"/>
</dbReference>
<evidence type="ECO:0000313" key="12">
    <source>
        <dbReference type="EMBL" id="RGS00627.1"/>
    </source>
</evidence>
<dbReference type="Proteomes" id="UP000285864">
    <property type="component" value="Unassembled WGS sequence"/>
</dbReference>
<dbReference type="Pfam" id="PF02884">
    <property type="entry name" value="Lyase_8_C"/>
    <property type="match status" value="1"/>
</dbReference>
<dbReference type="PANTHER" id="PTHR38481:SF1">
    <property type="entry name" value="HYALURONATE LYASE"/>
    <property type="match status" value="1"/>
</dbReference>
<dbReference type="InterPro" id="IPR011467">
    <property type="entry name" value="DUF1573"/>
</dbReference>
<accession>A0A412H062</accession>
<evidence type="ECO:0000256" key="6">
    <source>
        <dbReference type="ARBA" id="ARBA00023239"/>
    </source>
</evidence>
<keyword evidence="13" id="KW-1185">Reference proteome</keyword>
<evidence type="ECO:0000313" key="13">
    <source>
        <dbReference type="Proteomes" id="UP000285864"/>
    </source>
</evidence>
<evidence type="ECO:0000256" key="8">
    <source>
        <dbReference type="SAM" id="SignalP"/>
    </source>
</evidence>
<evidence type="ECO:0000259" key="9">
    <source>
        <dbReference type="Pfam" id="PF02278"/>
    </source>
</evidence>
<dbReference type="InterPro" id="IPR014718">
    <property type="entry name" value="GH-type_carb-bd"/>
</dbReference>
<dbReference type="GO" id="GO:0030246">
    <property type="term" value="F:carbohydrate binding"/>
    <property type="evidence" value="ECO:0007669"/>
    <property type="project" value="InterPro"/>
</dbReference>
<dbReference type="Gene3D" id="1.50.10.100">
    <property type="entry name" value="Chondroitin AC/alginate lyase"/>
    <property type="match status" value="1"/>
</dbReference>
<dbReference type="SUPFAM" id="SSF74650">
    <property type="entry name" value="Galactose mutarotase-like"/>
    <property type="match status" value="1"/>
</dbReference>
<keyword evidence="6" id="KW-0456">Lyase</keyword>
<dbReference type="InterPro" id="IPR011013">
    <property type="entry name" value="Gal_mutarotase_sf_dom"/>
</dbReference>
<proteinExistence type="inferred from homology"/>
<dbReference type="SUPFAM" id="SSF49863">
    <property type="entry name" value="Hyaluronate lyase-like, C-terminal domain"/>
    <property type="match status" value="1"/>
</dbReference>
<dbReference type="SUPFAM" id="SSF48230">
    <property type="entry name" value="Chondroitin AC/alginate lyase"/>
    <property type="match status" value="1"/>
</dbReference>
<name>A0A412H062_9BACT</name>
<feature type="signal peptide" evidence="8">
    <location>
        <begin position="1"/>
        <end position="20"/>
    </location>
</feature>
<feature type="domain" description="Polysaccharide lyase 8 N-terminal alpha-helical" evidence="11">
    <location>
        <begin position="166"/>
        <end position="435"/>
    </location>
</feature>
<dbReference type="PANTHER" id="PTHR38481">
    <property type="entry name" value="HYALURONATE LYASE"/>
    <property type="match status" value="1"/>
</dbReference>
<evidence type="ECO:0000256" key="7">
    <source>
        <dbReference type="PIRSR" id="PIRSR638970-1"/>
    </source>
</evidence>
<dbReference type="InterPro" id="IPR003159">
    <property type="entry name" value="Lyase_8_central_dom"/>
</dbReference>
<gene>
    <name evidence="12" type="ORF">DWY20_00640</name>
</gene>
<dbReference type="Gene3D" id="2.70.98.10">
    <property type="match status" value="1"/>
</dbReference>
<dbReference type="GO" id="GO:0005975">
    <property type="term" value="P:carbohydrate metabolic process"/>
    <property type="evidence" value="ECO:0007669"/>
    <property type="project" value="InterPro"/>
</dbReference>
<comment type="caution">
    <text evidence="12">The sequence shown here is derived from an EMBL/GenBank/DDBJ whole genome shotgun (WGS) entry which is preliminary data.</text>
</comment>
<dbReference type="InterPro" id="IPR012970">
    <property type="entry name" value="Lyase_8_alpha_N"/>
</dbReference>
<feature type="chain" id="PRO_5019390607" evidence="8">
    <location>
        <begin position="21"/>
        <end position="809"/>
    </location>
</feature>
<evidence type="ECO:0000256" key="4">
    <source>
        <dbReference type="ARBA" id="ARBA00022729"/>
    </source>
</evidence>
<dbReference type="Pfam" id="PF07610">
    <property type="entry name" value="DUF1573"/>
    <property type="match status" value="1"/>
</dbReference>
<dbReference type="InterPro" id="IPR038970">
    <property type="entry name" value="Lyase_8"/>
</dbReference>
<feature type="active site" evidence="7">
    <location>
        <position position="412"/>
    </location>
</feature>
<feature type="active site" evidence="7">
    <location>
        <position position="349"/>
    </location>
</feature>
<dbReference type="GO" id="GO:0005576">
    <property type="term" value="C:extracellular region"/>
    <property type="evidence" value="ECO:0007669"/>
    <property type="project" value="InterPro"/>
</dbReference>
<dbReference type="InterPro" id="IPR008929">
    <property type="entry name" value="Chondroitin_lyas"/>
</dbReference>
<dbReference type="RefSeq" id="WP_118482720.1">
    <property type="nucleotide sequence ID" value="NZ_CAUELD010000001.1"/>
</dbReference>
<organism evidence="12 13">
    <name type="scientific">Phocaeicola coprocola</name>
    <dbReference type="NCBI Taxonomy" id="310298"/>
    <lineage>
        <taxon>Bacteria</taxon>
        <taxon>Pseudomonadati</taxon>
        <taxon>Bacteroidota</taxon>
        <taxon>Bacteroidia</taxon>
        <taxon>Bacteroidales</taxon>
        <taxon>Bacteroidaceae</taxon>
        <taxon>Phocaeicola</taxon>
    </lineage>
</organism>
<protein>
    <submittedName>
        <fullName evidence="12">DUF1573 domain-containing protein</fullName>
    </submittedName>
</protein>
<dbReference type="InterPro" id="IPR011071">
    <property type="entry name" value="Lyase_8-like_C"/>
</dbReference>
<comment type="similarity">
    <text evidence="2">Belongs to the polysaccharide lyase 8 family.</text>
</comment>
<feature type="domain" description="Polysaccharide lyase family 8 C-terminal" evidence="10">
    <location>
        <begin position="725"/>
        <end position="790"/>
    </location>
</feature>
<evidence type="ECO:0000256" key="2">
    <source>
        <dbReference type="ARBA" id="ARBA00006699"/>
    </source>
</evidence>
<dbReference type="Pfam" id="PF08124">
    <property type="entry name" value="Lyase_8_N"/>
    <property type="match status" value="1"/>
</dbReference>
<dbReference type="EMBL" id="QRUU01000001">
    <property type="protein sequence ID" value="RGS00627.1"/>
    <property type="molecule type" value="Genomic_DNA"/>
</dbReference>
<evidence type="ECO:0000256" key="1">
    <source>
        <dbReference type="ARBA" id="ARBA00001913"/>
    </source>
</evidence>
<dbReference type="GO" id="GO:0016837">
    <property type="term" value="F:carbon-oxygen lyase activity, acting on polysaccharides"/>
    <property type="evidence" value="ECO:0007669"/>
    <property type="project" value="UniProtKB-ARBA"/>
</dbReference>
<dbReference type="Gene3D" id="2.60.40.10">
    <property type="entry name" value="Immunoglobulins"/>
    <property type="match status" value="1"/>
</dbReference>
<sequence length="809" mass="91369">MKRLTLFSLLSLFASSTLLAQELTFIETSHDFGAINEADGEVHYDFHFTNTGNAPLVIKQVITGCGCTSAKWSEKPYAPGDKGVIRVSYHPEGRKMEKFSQVTEVFTNLPNPATLTISGSVTLVKHPYVNYFDPTKGERKTPKTFTPKDDYELVLMRVRQNLYESTPVETMDKNATSLMKLMTPEGIWPQIDYKCFFRTNWEPADHLSRIKRMAMAYTCPESSLYGNQVLFRAIDKAVRAWNEYKPTSYNWWYNQISVPKIMADILALMEAGESKLSDGAVHGFMEMMEQSDPRKWTGANKMDIAIHHLIRGCVLKNDSIVSTNVKEFFEPVCITNGEGIRADMSYQQHGTQLYIGGYGSVFVDNIAKTAGLFTGTRFALNDEQIKLFSEFVRNTYLNVFRSHYMDFSVCGRSVSRAKTLDPGNYAFLFNKMKEIDPTHADYYDMASQRFSQNNSTIGRTHHNQMFYLSDYMLHNRKRFDFSVRAVSNRTCRSESGNGENLLGTYLSEGATNIRVTGDEYYNIFPVWEWDKIPGTTTPAGEVENHNDWGVAGTAEFVGGVSDGLYGVMAYGMNDYGMKANKGWFMFDNEIVCLGSGIESQTDKDINTSINQCHLVGDVYATTAGKMGKMIPNSRLDSEFSGWIWHNKIGYFFPDSISMHLKNEQQQGKWSKINFNQSDQLVSMPVFNLYVSHGKKPKGEKYAYYIVPGIASPASLTAYNPTNVPIISNEANLQAVYNQQLDILQIIFWEAGTLQHGQIKVEADVPCVVMIKGTTTYRPEVLLSDPTQKNKLTYGKEVRVIKLDGSSQNS</sequence>
<evidence type="ECO:0000259" key="10">
    <source>
        <dbReference type="Pfam" id="PF02884"/>
    </source>
</evidence>
<dbReference type="InterPro" id="IPR004103">
    <property type="entry name" value="Lyase_8_C"/>
</dbReference>
<dbReference type="Pfam" id="PF02278">
    <property type="entry name" value="Lyase_8"/>
    <property type="match status" value="1"/>
</dbReference>
<reference evidence="12 13" key="1">
    <citation type="submission" date="2018-08" db="EMBL/GenBank/DDBJ databases">
        <title>A genome reference for cultivated species of the human gut microbiota.</title>
        <authorList>
            <person name="Zou Y."/>
            <person name="Xue W."/>
            <person name="Luo G."/>
        </authorList>
    </citation>
    <scope>NUCLEOTIDE SEQUENCE [LARGE SCALE GENOMIC DNA]</scope>
    <source>
        <strain evidence="12 13">AF24-2</strain>
    </source>
</reference>